<dbReference type="Gene3D" id="3.30.50.10">
    <property type="entry name" value="Erythroid Transcription Factor GATA-1, subunit A"/>
    <property type="match status" value="1"/>
</dbReference>
<dbReference type="GO" id="GO:0000122">
    <property type="term" value="P:negative regulation of transcription by RNA polymerase II"/>
    <property type="evidence" value="ECO:0007669"/>
    <property type="project" value="TreeGrafter"/>
</dbReference>
<keyword evidence="8" id="KW-0539">Nucleus</keyword>
<dbReference type="Proteomes" id="UP000756346">
    <property type="component" value="Unassembled WGS sequence"/>
</dbReference>
<sequence length="964" mass="101570">MAMVMTPFAMEGSPYTMHTTTAEHDFRFPRRPLGHNNPAQPPQARKPAGFEAGGMMGGADLGLSDPVDTATHSILQTSMFPAMQNGLGGQEQSFEDMRQNDPLATQIWKFFSRTKQNLPHQGRMENLTWRMMHVDLRKQQEEAKARKAQANTLSVPQGTANGPSGIAQLRKTSDQNLAQQNDPMNLDDFIFPENVSSPTGLETSPLATEGHQPGDDGHEYNTMGAGPGAISIKSRKAPSAQAFVPQSVPVAHHQRRQDEFGYVTRHHRKTSIDDRRTRPLKRPAEFSPHVSALTSNSISHDFEADSDLHEYSLDHQPMDQTHSSSVPHMSHSGVPFSIDTFGMGPDPILTSAGPLQQNFSFSPSASPMVAHNGYNSMYNHPSVGQNSMTGADYYSPPGSAYQSAVSTPHPMAENESMFFNSLEGRQQRSQGYRTGPPQVSNPMGQQFMYPPSGNSMLPPSTTGVDTSATPFASNDGFGNVDPNTIFQSEHSMRSPGVGMMQENMFSFGADSDNEDEDGGAFPDRNLGMHQSFSPGDESGMDMNTNSSMGWDASLPGQFSTQAARYPGGPPRKQVTIGGTTLNEHSGETQGEWDNNVGNLPRTQSFRSNADRRQQKIPRTASTPGANLGRGNPFDRLAQSTPNSPPTDNAGNRSGYSSVAPSRPSSPPPPGSKQGSATNLQAAGAGDSSAPTTCTNCFTQTTPLWRRNPEGQPLCNACGLFLKLHGVVRPLSLKTDVIKKRNRGSGASLPVGGSSSRSKKGAGNSGTTSGPGSRKNSTMTLSTGTGNTQAVTPPTTGVASSGHDGDSPASASGGGVHTAGSTPSYAGSVGGAIGGKGVVPIAAAPPKNTPGPGAASQSRGASSSSSSKRQRRSSKGASQQESMDVDSPENSTGSNDAARSVSSTNSFGLPSAPSLGGLANGFGMTQRPVMGTNMMGMTGLPHNGMMGPAGAGAGPQEWEWLTMSL</sequence>
<comment type="caution">
    <text evidence="12">The sequence shown here is derived from an EMBL/GenBank/DDBJ whole genome shotgun (WGS) entry which is preliminary data.</text>
</comment>
<evidence type="ECO:0000256" key="1">
    <source>
        <dbReference type="ARBA" id="ARBA00004123"/>
    </source>
</evidence>
<evidence type="ECO:0000256" key="2">
    <source>
        <dbReference type="ARBA" id="ARBA00022723"/>
    </source>
</evidence>
<reference evidence="12" key="1">
    <citation type="journal article" date="2021" name="Nat. Commun.">
        <title>Genetic determinants of endophytism in the Arabidopsis root mycobiome.</title>
        <authorList>
            <person name="Mesny F."/>
            <person name="Miyauchi S."/>
            <person name="Thiergart T."/>
            <person name="Pickel B."/>
            <person name="Atanasova L."/>
            <person name="Karlsson M."/>
            <person name="Huettel B."/>
            <person name="Barry K.W."/>
            <person name="Haridas S."/>
            <person name="Chen C."/>
            <person name="Bauer D."/>
            <person name="Andreopoulos W."/>
            <person name="Pangilinan J."/>
            <person name="LaButti K."/>
            <person name="Riley R."/>
            <person name="Lipzen A."/>
            <person name="Clum A."/>
            <person name="Drula E."/>
            <person name="Henrissat B."/>
            <person name="Kohler A."/>
            <person name="Grigoriev I.V."/>
            <person name="Martin F.M."/>
            <person name="Hacquard S."/>
        </authorList>
    </citation>
    <scope>NUCLEOTIDE SEQUENCE</scope>
    <source>
        <strain evidence="12">MPI-CAGE-CH-0230</strain>
    </source>
</reference>
<feature type="compositionally biased region" description="Low complexity" evidence="10">
    <location>
        <begin position="653"/>
        <end position="662"/>
    </location>
</feature>
<dbReference type="GO" id="GO:0005634">
    <property type="term" value="C:nucleus"/>
    <property type="evidence" value="ECO:0007669"/>
    <property type="project" value="UniProtKB-SubCell"/>
</dbReference>
<keyword evidence="5" id="KW-0805">Transcription regulation</keyword>
<dbReference type="GeneID" id="70192745"/>
<dbReference type="PRINTS" id="PR00619">
    <property type="entry name" value="GATAZNFINGER"/>
</dbReference>
<keyword evidence="13" id="KW-1185">Reference proteome</keyword>
<evidence type="ECO:0000259" key="11">
    <source>
        <dbReference type="PROSITE" id="PS50114"/>
    </source>
</evidence>
<dbReference type="Pfam" id="PF08550">
    <property type="entry name" value="GATA_AreA"/>
    <property type="match status" value="1"/>
</dbReference>
<name>A0A9P9BUK0_9PEZI</name>
<dbReference type="PANTHER" id="PTHR10071:SF281">
    <property type="entry name" value="BOX A-BINDING FACTOR-RELATED"/>
    <property type="match status" value="1"/>
</dbReference>
<dbReference type="PANTHER" id="PTHR10071">
    <property type="entry name" value="TRANSCRIPTION FACTOR GATA FAMILY MEMBER"/>
    <property type="match status" value="1"/>
</dbReference>
<dbReference type="InterPro" id="IPR000679">
    <property type="entry name" value="Znf_GATA"/>
</dbReference>
<dbReference type="GO" id="GO:0000981">
    <property type="term" value="F:DNA-binding transcription factor activity, RNA polymerase II-specific"/>
    <property type="evidence" value="ECO:0007669"/>
    <property type="project" value="TreeGrafter"/>
</dbReference>
<feature type="domain" description="GATA-type" evidence="11">
    <location>
        <begin position="687"/>
        <end position="740"/>
    </location>
</feature>
<dbReference type="OrthoDB" id="515401at2759"/>
<dbReference type="GO" id="GO:0008270">
    <property type="term" value="F:zinc ion binding"/>
    <property type="evidence" value="ECO:0007669"/>
    <property type="project" value="UniProtKB-KW"/>
</dbReference>
<evidence type="ECO:0000256" key="3">
    <source>
        <dbReference type="ARBA" id="ARBA00022771"/>
    </source>
</evidence>
<dbReference type="GO" id="GO:0045944">
    <property type="term" value="P:positive regulation of transcription by RNA polymerase II"/>
    <property type="evidence" value="ECO:0007669"/>
    <property type="project" value="TreeGrafter"/>
</dbReference>
<feature type="region of interest" description="Disordered" evidence="10">
    <location>
        <begin position="199"/>
        <end position="231"/>
    </location>
</feature>
<proteinExistence type="predicted"/>
<keyword evidence="7" id="KW-0804">Transcription</keyword>
<dbReference type="Pfam" id="PF00320">
    <property type="entry name" value="GATA"/>
    <property type="match status" value="1"/>
</dbReference>
<feature type="region of interest" description="Disordered" evidence="10">
    <location>
        <begin position="507"/>
        <end position="692"/>
    </location>
</feature>
<dbReference type="PROSITE" id="PS00344">
    <property type="entry name" value="GATA_ZN_FINGER_1"/>
    <property type="match status" value="1"/>
</dbReference>
<evidence type="ECO:0000256" key="6">
    <source>
        <dbReference type="ARBA" id="ARBA00023063"/>
    </source>
</evidence>
<feature type="compositionally biased region" description="Polar residues" evidence="10">
    <location>
        <begin position="766"/>
        <end position="797"/>
    </location>
</feature>
<feature type="compositionally biased region" description="Low complexity" evidence="10">
    <location>
        <begin position="840"/>
        <end position="866"/>
    </location>
</feature>
<keyword evidence="6" id="KW-0534">Nitrate assimilation</keyword>
<dbReference type="AlphaFoldDB" id="A0A9P9BUK0"/>
<evidence type="ECO:0000256" key="9">
    <source>
        <dbReference type="PROSITE-ProRule" id="PRU00094"/>
    </source>
</evidence>
<dbReference type="InterPro" id="IPR013088">
    <property type="entry name" value="Znf_NHR/GATA"/>
</dbReference>
<organism evidence="12 13">
    <name type="scientific">Microdochium trichocladiopsis</name>
    <dbReference type="NCBI Taxonomy" id="1682393"/>
    <lineage>
        <taxon>Eukaryota</taxon>
        <taxon>Fungi</taxon>
        <taxon>Dikarya</taxon>
        <taxon>Ascomycota</taxon>
        <taxon>Pezizomycotina</taxon>
        <taxon>Sordariomycetes</taxon>
        <taxon>Xylariomycetidae</taxon>
        <taxon>Xylariales</taxon>
        <taxon>Microdochiaceae</taxon>
        <taxon>Microdochium</taxon>
    </lineage>
</organism>
<protein>
    <recommendedName>
        <fullName evidence="11">GATA-type domain-containing protein</fullName>
    </recommendedName>
</protein>
<feature type="compositionally biased region" description="Polar residues" evidence="10">
    <location>
        <begin position="637"/>
        <end position="651"/>
    </location>
</feature>
<dbReference type="FunFam" id="3.30.50.10:FF:000007">
    <property type="entry name" value="Nitrogen regulatory AreA, N-terminal"/>
    <property type="match status" value="1"/>
</dbReference>
<evidence type="ECO:0000256" key="10">
    <source>
        <dbReference type="SAM" id="MobiDB-lite"/>
    </source>
</evidence>
<dbReference type="CDD" id="cd00202">
    <property type="entry name" value="ZnF_GATA"/>
    <property type="match status" value="1"/>
</dbReference>
<dbReference type="InterPro" id="IPR013860">
    <property type="entry name" value="AreA_GATA"/>
</dbReference>
<evidence type="ECO:0000313" key="13">
    <source>
        <dbReference type="Proteomes" id="UP000756346"/>
    </source>
</evidence>
<comment type="subcellular location">
    <subcellularLocation>
        <location evidence="1">Nucleus</location>
    </subcellularLocation>
</comment>
<accession>A0A9P9BUK0</accession>
<dbReference type="SUPFAM" id="SSF57716">
    <property type="entry name" value="Glucocorticoid receptor-like (DNA-binding domain)"/>
    <property type="match status" value="1"/>
</dbReference>
<dbReference type="PROSITE" id="PS50114">
    <property type="entry name" value="GATA_ZN_FINGER_2"/>
    <property type="match status" value="1"/>
</dbReference>
<feature type="compositionally biased region" description="Low complexity" evidence="10">
    <location>
        <begin position="798"/>
        <end position="810"/>
    </location>
</feature>
<feature type="compositionally biased region" description="Polar residues" evidence="10">
    <location>
        <begin position="576"/>
        <end position="607"/>
    </location>
</feature>
<evidence type="ECO:0000256" key="5">
    <source>
        <dbReference type="ARBA" id="ARBA00023015"/>
    </source>
</evidence>
<evidence type="ECO:0000256" key="4">
    <source>
        <dbReference type="ARBA" id="ARBA00022833"/>
    </source>
</evidence>
<keyword evidence="3 9" id="KW-0863">Zinc-finger</keyword>
<gene>
    <name evidence="12" type="ORF">B0I36DRAFT_67794</name>
</gene>
<dbReference type="SMART" id="SM00401">
    <property type="entry name" value="ZnF_GATA"/>
    <property type="match status" value="1"/>
</dbReference>
<keyword evidence="2" id="KW-0479">Metal-binding</keyword>
<evidence type="ECO:0000313" key="12">
    <source>
        <dbReference type="EMBL" id="KAH7037559.1"/>
    </source>
</evidence>
<feature type="region of interest" description="Disordered" evidence="10">
    <location>
        <begin position="29"/>
        <end position="52"/>
    </location>
</feature>
<feature type="compositionally biased region" description="Low complexity" evidence="10">
    <location>
        <begin position="751"/>
        <end position="765"/>
    </location>
</feature>
<dbReference type="RefSeq" id="XP_046016680.1">
    <property type="nucleotide sequence ID" value="XM_046163199.1"/>
</dbReference>
<dbReference type="GO" id="GO:0042128">
    <property type="term" value="P:nitrate assimilation"/>
    <property type="evidence" value="ECO:0007669"/>
    <property type="project" value="UniProtKB-KW"/>
</dbReference>
<evidence type="ECO:0000256" key="8">
    <source>
        <dbReference type="ARBA" id="ARBA00023242"/>
    </source>
</evidence>
<feature type="region of interest" description="Disordered" evidence="10">
    <location>
        <begin position="742"/>
        <end position="818"/>
    </location>
</feature>
<dbReference type="GO" id="GO:0000978">
    <property type="term" value="F:RNA polymerase II cis-regulatory region sequence-specific DNA binding"/>
    <property type="evidence" value="ECO:0007669"/>
    <property type="project" value="TreeGrafter"/>
</dbReference>
<keyword evidence="4" id="KW-0862">Zinc</keyword>
<feature type="compositionally biased region" description="Polar residues" evidence="10">
    <location>
        <begin position="887"/>
        <end position="907"/>
    </location>
</feature>
<evidence type="ECO:0000256" key="7">
    <source>
        <dbReference type="ARBA" id="ARBA00023163"/>
    </source>
</evidence>
<dbReference type="InterPro" id="IPR039355">
    <property type="entry name" value="Transcription_factor_GATA"/>
</dbReference>
<feature type="region of interest" description="Disordered" evidence="10">
    <location>
        <begin position="840"/>
        <end position="919"/>
    </location>
</feature>
<dbReference type="EMBL" id="JAGTJQ010000002">
    <property type="protein sequence ID" value="KAH7037559.1"/>
    <property type="molecule type" value="Genomic_DNA"/>
</dbReference>